<dbReference type="EMBL" id="JAHLFQ010000206">
    <property type="protein sequence ID" value="MBU3804847.1"/>
    <property type="molecule type" value="Genomic_DNA"/>
</dbReference>
<dbReference type="Pfam" id="PF09515">
    <property type="entry name" value="Thia_YuaJ"/>
    <property type="match status" value="1"/>
</dbReference>
<dbReference type="Gene3D" id="1.10.1760.20">
    <property type="match status" value="1"/>
</dbReference>
<dbReference type="InterPro" id="IPR012651">
    <property type="entry name" value="Thia_Transptr_ThiT"/>
</dbReference>
<accession>A0A9E2KDR2</accession>
<feature type="transmembrane region" description="Helical" evidence="1">
    <location>
        <begin position="81"/>
        <end position="106"/>
    </location>
</feature>
<reference evidence="2" key="1">
    <citation type="journal article" date="2021" name="PeerJ">
        <title>Extensive microbial diversity within the chicken gut microbiome revealed by metagenomics and culture.</title>
        <authorList>
            <person name="Gilroy R."/>
            <person name="Ravi A."/>
            <person name="Getino M."/>
            <person name="Pursley I."/>
            <person name="Horton D.L."/>
            <person name="Alikhan N.F."/>
            <person name="Baker D."/>
            <person name="Gharbi K."/>
            <person name="Hall N."/>
            <person name="Watson M."/>
            <person name="Adriaenssens E.M."/>
            <person name="Foster-Nyarko E."/>
            <person name="Jarju S."/>
            <person name="Secka A."/>
            <person name="Antonio M."/>
            <person name="Oren A."/>
            <person name="Chaudhuri R.R."/>
            <person name="La Ragione R."/>
            <person name="Hildebrand F."/>
            <person name="Pallen M.J."/>
        </authorList>
    </citation>
    <scope>NUCLEOTIDE SEQUENCE</scope>
    <source>
        <strain evidence="2">B5-657</strain>
    </source>
</reference>
<protein>
    <submittedName>
        <fullName evidence="2">Energy-coupled thiamine transporter ThiT</fullName>
    </submittedName>
</protein>
<feature type="transmembrane region" description="Helical" evidence="1">
    <location>
        <begin position="15"/>
        <end position="33"/>
    </location>
</feature>
<feature type="transmembrane region" description="Helical" evidence="1">
    <location>
        <begin position="113"/>
        <end position="137"/>
    </location>
</feature>
<keyword evidence="1" id="KW-1133">Transmembrane helix</keyword>
<feature type="transmembrane region" description="Helical" evidence="1">
    <location>
        <begin position="49"/>
        <end position="69"/>
    </location>
</feature>
<dbReference type="NCBIfam" id="TIGR02357">
    <property type="entry name" value="ECF_ThiT_YuaJ"/>
    <property type="match status" value="1"/>
</dbReference>
<comment type="caution">
    <text evidence="2">The sequence shown here is derived from an EMBL/GenBank/DDBJ whole genome shotgun (WGS) entry which is preliminary data.</text>
</comment>
<sequence>MSEVFSKLFDVEPRAWMALGVVIILSILGLIYLSHKKEQTSNTAHTKKIVYGGICISISFVLSYIRIFHLPQGGSITLASMFPLVLYSMIFGPVAGIIAGFAYGMLQLIQDMWVVNIAQLLLDYPLAFGCIGLAGIAPNAIKNVQLRTFIAVTLALLGRGAMHILSGWLFFADYAPEGMNPFIYSLGYNGTVILGELVITLVLAMILVSTPIYTTLKKGAMPSF</sequence>
<keyword evidence="1" id="KW-0472">Membrane</keyword>
<dbReference type="GO" id="GO:0015234">
    <property type="term" value="F:thiamine transmembrane transporter activity"/>
    <property type="evidence" value="ECO:0007669"/>
    <property type="project" value="InterPro"/>
</dbReference>
<feature type="transmembrane region" description="Helical" evidence="1">
    <location>
        <begin position="192"/>
        <end position="214"/>
    </location>
</feature>
<proteinExistence type="predicted"/>
<keyword evidence="1" id="KW-0812">Transmembrane</keyword>
<dbReference type="AlphaFoldDB" id="A0A9E2KDR2"/>
<feature type="transmembrane region" description="Helical" evidence="1">
    <location>
        <begin position="149"/>
        <end position="171"/>
    </location>
</feature>
<name>A0A9E2KDR2_9FIRM</name>
<evidence type="ECO:0000313" key="2">
    <source>
        <dbReference type="EMBL" id="MBU3804847.1"/>
    </source>
</evidence>
<gene>
    <name evidence="2" type="primary">thiT</name>
    <name evidence="2" type="ORF">H9872_08855</name>
</gene>
<dbReference type="GO" id="GO:0005886">
    <property type="term" value="C:plasma membrane"/>
    <property type="evidence" value="ECO:0007669"/>
    <property type="project" value="InterPro"/>
</dbReference>
<dbReference type="Proteomes" id="UP000824229">
    <property type="component" value="Unassembled WGS sequence"/>
</dbReference>
<reference evidence="2" key="2">
    <citation type="submission" date="2021-04" db="EMBL/GenBank/DDBJ databases">
        <authorList>
            <person name="Gilroy R."/>
        </authorList>
    </citation>
    <scope>NUCLEOTIDE SEQUENCE</scope>
    <source>
        <strain evidence="2">B5-657</strain>
    </source>
</reference>
<organism evidence="2 3">
    <name type="scientific">Candidatus Cellulosilyticum pullistercoris</name>
    <dbReference type="NCBI Taxonomy" id="2838521"/>
    <lineage>
        <taxon>Bacteria</taxon>
        <taxon>Bacillati</taxon>
        <taxon>Bacillota</taxon>
        <taxon>Clostridia</taxon>
        <taxon>Lachnospirales</taxon>
        <taxon>Cellulosilyticaceae</taxon>
        <taxon>Cellulosilyticum</taxon>
    </lineage>
</organism>
<evidence type="ECO:0000256" key="1">
    <source>
        <dbReference type="SAM" id="Phobius"/>
    </source>
</evidence>
<evidence type="ECO:0000313" key="3">
    <source>
        <dbReference type="Proteomes" id="UP000824229"/>
    </source>
</evidence>